<organism evidence="1 2">
    <name type="scientific">Actinomadura fibrosa</name>
    <dbReference type="NCBI Taxonomy" id="111802"/>
    <lineage>
        <taxon>Bacteria</taxon>
        <taxon>Bacillati</taxon>
        <taxon>Actinomycetota</taxon>
        <taxon>Actinomycetes</taxon>
        <taxon>Streptosporangiales</taxon>
        <taxon>Thermomonosporaceae</taxon>
        <taxon>Actinomadura</taxon>
    </lineage>
</organism>
<dbReference type="RefSeq" id="WP_131763635.1">
    <property type="nucleotide sequence ID" value="NZ_CAACUY010000370.1"/>
</dbReference>
<comment type="caution">
    <text evidence="1">The sequence shown here is derived from an EMBL/GenBank/DDBJ whole genome shotgun (WGS) entry which is preliminary data.</text>
</comment>
<dbReference type="Proteomes" id="UP001597063">
    <property type="component" value="Unassembled WGS sequence"/>
</dbReference>
<reference evidence="2" key="1">
    <citation type="journal article" date="2019" name="Int. J. Syst. Evol. Microbiol.">
        <title>The Global Catalogue of Microorganisms (GCM) 10K type strain sequencing project: providing services to taxonomists for standard genome sequencing and annotation.</title>
        <authorList>
            <consortium name="The Broad Institute Genomics Platform"/>
            <consortium name="The Broad Institute Genome Sequencing Center for Infectious Disease"/>
            <person name="Wu L."/>
            <person name="Ma J."/>
        </authorList>
    </citation>
    <scope>NUCLEOTIDE SEQUENCE [LARGE SCALE GENOMIC DNA]</scope>
    <source>
        <strain evidence="2">JCM 9371</strain>
    </source>
</reference>
<sequence>MGEFDLDPRVEGAAGFGWEAHFRGAAPGPGGMRMADDSDGCVYACDPTWHTCSCIGCGPTAACSHTCGATGNPCLC</sequence>
<dbReference type="EMBL" id="JBHTGP010000003">
    <property type="protein sequence ID" value="MFD0684443.1"/>
    <property type="molecule type" value="Genomic_DNA"/>
</dbReference>
<gene>
    <name evidence="1" type="ORF">ACFQZM_08055</name>
</gene>
<name>A0ABW2XGM0_9ACTN</name>
<accession>A0ABW2XGM0</accession>
<keyword evidence="2" id="KW-1185">Reference proteome</keyword>
<protein>
    <submittedName>
        <fullName evidence="1">Uncharacterized protein</fullName>
    </submittedName>
</protein>
<evidence type="ECO:0000313" key="1">
    <source>
        <dbReference type="EMBL" id="MFD0684443.1"/>
    </source>
</evidence>
<evidence type="ECO:0000313" key="2">
    <source>
        <dbReference type="Proteomes" id="UP001597063"/>
    </source>
</evidence>
<proteinExistence type="predicted"/>